<sequence length="546" mass="60771">MCDERSSLTPNGPSINTAPVTDDSVTIVQQSSRHALPWYQRLGYSVGHVQNDLCSAMWFSYLLVFMVSVLQFTHQSAGVLLLIGQVADAMSTPIVGIECDRSLDWVICKYGRRKTWHLLGTVCVLLSFPLIFNICIGCSNSHDYAKMIYYSSFIIIFQFGWASVQISHLSLIPDLTPISCERIELNAFRYAFTVASNIFVYAITWFLLRANFSKSFDITNQSPASSQSTIGPDNLNDFRNTALVVIVVGGIFSILFHLLVRERKVQSNHTINSSIEDGITNIDYSCPSNHLKWRHWFRVPQFYKIGILYMATRLTINLTQVYTPFYLQYNLFLNKESIAYIPLVMYLSGFKSSFFIKFLNQKAGRKMTYLIGCLLSLAAFSWIYLGHGATFKQYEIYGVAVLIGLSGTTMLITSLGITNDLIGHNTSSGAFVFGAMSFLDKLSNGIAVMLIQLHHPCSKQTCAGCCDYYRQVLTFVCGGSTVLGILMLITLIPNKIGEISASASSAQNNRNNSNRKLCAAKEANGEECSCSDSDSAPLLRPSDKSD</sequence>
<name>A0A3S3P4V5_9ACAR</name>
<keyword evidence="3" id="KW-0812">Transmembrane</keyword>
<proteinExistence type="inferred from homology"/>
<dbReference type="CDD" id="cd17491">
    <property type="entry name" value="MFS_MFSD12"/>
    <property type="match status" value="1"/>
</dbReference>
<accession>A0A3S3P4V5</accession>
<feature type="transmembrane region" description="Helical" evidence="3">
    <location>
        <begin position="337"/>
        <end position="356"/>
    </location>
</feature>
<dbReference type="Proteomes" id="UP000285301">
    <property type="component" value="Unassembled WGS sequence"/>
</dbReference>
<dbReference type="GO" id="GO:0008643">
    <property type="term" value="P:carbohydrate transport"/>
    <property type="evidence" value="ECO:0007669"/>
    <property type="project" value="InterPro"/>
</dbReference>
<dbReference type="GO" id="GO:0015293">
    <property type="term" value="F:symporter activity"/>
    <property type="evidence" value="ECO:0007669"/>
    <property type="project" value="InterPro"/>
</dbReference>
<dbReference type="EMBL" id="NCKU01001264">
    <property type="protein sequence ID" value="RWS12592.1"/>
    <property type="molecule type" value="Genomic_DNA"/>
</dbReference>
<feature type="region of interest" description="Disordered" evidence="2">
    <location>
        <begin position="1"/>
        <end position="20"/>
    </location>
</feature>
<keyword evidence="3" id="KW-0472">Membrane</keyword>
<feature type="transmembrane region" description="Helical" evidence="3">
    <location>
        <begin position="430"/>
        <end position="452"/>
    </location>
</feature>
<feature type="transmembrane region" description="Helical" evidence="3">
    <location>
        <begin position="397"/>
        <end position="418"/>
    </location>
</feature>
<dbReference type="PANTHER" id="PTHR11328">
    <property type="entry name" value="MAJOR FACILITATOR SUPERFAMILY DOMAIN-CONTAINING PROTEIN"/>
    <property type="match status" value="1"/>
</dbReference>
<dbReference type="PANTHER" id="PTHR11328:SF28">
    <property type="entry name" value="MAJOR FACILITATOR SUPERFAMILY DOMAIN-CONTAINING PROTEIN 12"/>
    <property type="match status" value="1"/>
</dbReference>
<dbReference type="OrthoDB" id="1730117at2759"/>
<evidence type="ECO:0000313" key="7">
    <source>
        <dbReference type="Proteomes" id="UP000285301"/>
    </source>
</evidence>
<gene>
    <name evidence="4" type="ORF">B4U79_11259</name>
    <name evidence="6" type="ORF">B4U79_12178</name>
    <name evidence="5" type="ORF">B4U79_13827</name>
</gene>
<evidence type="ECO:0000256" key="3">
    <source>
        <dbReference type="SAM" id="Phobius"/>
    </source>
</evidence>
<comment type="similarity">
    <text evidence="1">Belongs to the major facilitator superfamily.</text>
</comment>
<dbReference type="InterPro" id="IPR039672">
    <property type="entry name" value="MFS_2"/>
</dbReference>
<feature type="transmembrane region" description="Helical" evidence="3">
    <location>
        <begin position="368"/>
        <end position="385"/>
    </location>
</feature>
<comment type="caution">
    <text evidence="4">The sequence shown here is derived from an EMBL/GenBank/DDBJ whole genome shotgun (WGS) entry which is preliminary data.</text>
</comment>
<feature type="compositionally biased region" description="Polar residues" evidence="2">
    <location>
        <begin position="7"/>
        <end position="20"/>
    </location>
</feature>
<feature type="transmembrane region" description="Helical" evidence="3">
    <location>
        <begin position="472"/>
        <end position="492"/>
    </location>
</feature>
<dbReference type="EMBL" id="NCKU01001411">
    <property type="protein sequence ID" value="RWS12157.1"/>
    <property type="molecule type" value="Genomic_DNA"/>
</dbReference>
<reference evidence="4 7" key="1">
    <citation type="journal article" date="2018" name="Gigascience">
        <title>Genomes of trombidid mites reveal novel predicted allergens and laterally-transferred genes associated with secondary metabolism.</title>
        <authorList>
            <person name="Dong X."/>
            <person name="Chaisiri K."/>
            <person name="Xia D."/>
            <person name="Armstrong S.D."/>
            <person name="Fang Y."/>
            <person name="Donnelly M.J."/>
            <person name="Kadowaki T."/>
            <person name="McGarry J.W."/>
            <person name="Darby A.C."/>
            <person name="Makepeace B.L."/>
        </authorList>
    </citation>
    <scope>NUCLEOTIDE SEQUENCE [LARGE SCALE GENOMIC DNA]</scope>
    <source>
        <strain evidence="4">UoL-WK</strain>
    </source>
</reference>
<dbReference type="AlphaFoldDB" id="A0A3S3P4V5"/>
<feature type="transmembrane region" description="Helical" evidence="3">
    <location>
        <begin position="118"/>
        <end position="142"/>
    </location>
</feature>
<organism evidence="4 7">
    <name type="scientific">Dinothrombium tinctorium</name>
    <dbReference type="NCBI Taxonomy" id="1965070"/>
    <lineage>
        <taxon>Eukaryota</taxon>
        <taxon>Metazoa</taxon>
        <taxon>Ecdysozoa</taxon>
        <taxon>Arthropoda</taxon>
        <taxon>Chelicerata</taxon>
        <taxon>Arachnida</taxon>
        <taxon>Acari</taxon>
        <taxon>Acariformes</taxon>
        <taxon>Trombidiformes</taxon>
        <taxon>Prostigmata</taxon>
        <taxon>Anystina</taxon>
        <taxon>Parasitengona</taxon>
        <taxon>Trombidioidea</taxon>
        <taxon>Trombidiidae</taxon>
        <taxon>Dinothrombium</taxon>
    </lineage>
</organism>
<reference evidence="4" key="2">
    <citation type="submission" date="2018-11" db="EMBL/GenBank/DDBJ databases">
        <title>Trombidioid mite genomics.</title>
        <authorList>
            <person name="Dong X."/>
        </authorList>
    </citation>
    <scope>NUCLEOTIDE SEQUENCE</scope>
    <source>
        <strain evidence="4">UoL-WK</strain>
    </source>
</reference>
<evidence type="ECO:0000313" key="6">
    <source>
        <dbReference type="EMBL" id="RWS12592.1"/>
    </source>
</evidence>
<keyword evidence="7" id="KW-1185">Reference proteome</keyword>
<keyword evidence="3" id="KW-1133">Transmembrane helix</keyword>
<feature type="transmembrane region" description="Helical" evidence="3">
    <location>
        <begin position="187"/>
        <end position="208"/>
    </location>
</feature>
<feature type="transmembrane region" description="Helical" evidence="3">
    <location>
        <begin position="58"/>
        <end position="83"/>
    </location>
</feature>
<dbReference type="Gene3D" id="1.20.1250.20">
    <property type="entry name" value="MFS general substrate transporter like domains"/>
    <property type="match status" value="2"/>
</dbReference>
<feature type="region of interest" description="Disordered" evidence="2">
    <location>
        <begin position="527"/>
        <end position="546"/>
    </location>
</feature>
<dbReference type="InterPro" id="IPR036259">
    <property type="entry name" value="MFS_trans_sf"/>
</dbReference>
<dbReference type="FunFam" id="1.20.1250.20:FF:000431">
    <property type="entry name" value="Predicted protein"/>
    <property type="match status" value="1"/>
</dbReference>
<evidence type="ECO:0000313" key="5">
    <source>
        <dbReference type="EMBL" id="RWS12541.1"/>
    </source>
</evidence>
<dbReference type="STRING" id="1965070.A0A3S3P4V5"/>
<evidence type="ECO:0000256" key="2">
    <source>
        <dbReference type="SAM" id="MobiDB-lite"/>
    </source>
</evidence>
<dbReference type="EMBL" id="NCKU01001281">
    <property type="protein sequence ID" value="RWS12541.1"/>
    <property type="molecule type" value="Genomic_DNA"/>
</dbReference>
<protein>
    <submittedName>
        <fullName evidence="4">Major facilitator superfamily domain-containing protein 12-like protein</fullName>
    </submittedName>
</protein>
<feature type="transmembrane region" description="Helical" evidence="3">
    <location>
        <begin position="302"/>
        <end position="325"/>
    </location>
</feature>
<dbReference type="Pfam" id="PF13347">
    <property type="entry name" value="MFS_2"/>
    <property type="match status" value="1"/>
</dbReference>
<evidence type="ECO:0000313" key="4">
    <source>
        <dbReference type="EMBL" id="RWS12157.1"/>
    </source>
</evidence>
<feature type="transmembrane region" description="Helical" evidence="3">
    <location>
        <begin position="148"/>
        <end position="166"/>
    </location>
</feature>
<dbReference type="GO" id="GO:0005886">
    <property type="term" value="C:plasma membrane"/>
    <property type="evidence" value="ECO:0007669"/>
    <property type="project" value="TreeGrafter"/>
</dbReference>
<evidence type="ECO:0000256" key="1">
    <source>
        <dbReference type="ARBA" id="ARBA00008335"/>
    </source>
</evidence>
<feature type="transmembrane region" description="Helical" evidence="3">
    <location>
        <begin position="241"/>
        <end position="260"/>
    </location>
</feature>
<dbReference type="SUPFAM" id="SSF103473">
    <property type="entry name" value="MFS general substrate transporter"/>
    <property type="match status" value="1"/>
</dbReference>